<gene>
    <name evidence="1" type="ORF">BV25DRAFT_1274692</name>
</gene>
<organism evidence="1 2">
    <name type="scientific">Artomyces pyxidatus</name>
    <dbReference type="NCBI Taxonomy" id="48021"/>
    <lineage>
        <taxon>Eukaryota</taxon>
        <taxon>Fungi</taxon>
        <taxon>Dikarya</taxon>
        <taxon>Basidiomycota</taxon>
        <taxon>Agaricomycotina</taxon>
        <taxon>Agaricomycetes</taxon>
        <taxon>Russulales</taxon>
        <taxon>Auriscalpiaceae</taxon>
        <taxon>Artomyces</taxon>
    </lineage>
</organism>
<dbReference type="Proteomes" id="UP000814140">
    <property type="component" value="Unassembled WGS sequence"/>
</dbReference>
<reference evidence="1" key="2">
    <citation type="journal article" date="2022" name="New Phytol.">
        <title>Evolutionary transition to the ectomycorrhizal habit in the genomes of a hyperdiverse lineage of mushroom-forming fungi.</title>
        <authorList>
            <person name="Looney B."/>
            <person name="Miyauchi S."/>
            <person name="Morin E."/>
            <person name="Drula E."/>
            <person name="Courty P.E."/>
            <person name="Kohler A."/>
            <person name="Kuo A."/>
            <person name="LaButti K."/>
            <person name="Pangilinan J."/>
            <person name="Lipzen A."/>
            <person name="Riley R."/>
            <person name="Andreopoulos W."/>
            <person name="He G."/>
            <person name="Johnson J."/>
            <person name="Nolan M."/>
            <person name="Tritt A."/>
            <person name="Barry K.W."/>
            <person name="Grigoriev I.V."/>
            <person name="Nagy L.G."/>
            <person name="Hibbett D."/>
            <person name="Henrissat B."/>
            <person name="Matheny P.B."/>
            <person name="Labbe J."/>
            <person name="Martin F.M."/>
        </authorList>
    </citation>
    <scope>NUCLEOTIDE SEQUENCE</scope>
    <source>
        <strain evidence="1">HHB10654</strain>
    </source>
</reference>
<comment type="caution">
    <text evidence="1">The sequence shown here is derived from an EMBL/GenBank/DDBJ whole genome shotgun (WGS) entry which is preliminary data.</text>
</comment>
<reference evidence="1" key="1">
    <citation type="submission" date="2021-03" db="EMBL/GenBank/DDBJ databases">
        <authorList>
            <consortium name="DOE Joint Genome Institute"/>
            <person name="Ahrendt S."/>
            <person name="Looney B.P."/>
            <person name="Miyauchi S."/>
            <person name="Morin E."/>
            <person name="Drula E."/>
            <person name="Courty P.E."/>
            <person name="Chicoki N."/>
            <person name="Fauchery L."/>
            <person name="Kohler A."/>
            <person name="Kuo A."/>
            <person name="Labutti K."/>
            <person name="Pangilinan J."/>
            <person name="Lipzen A."/>
            <person name="Riley R."/>
            <person name="Andreopoulos W."/>
            <person name="He G."/>
            <person name="Johnson J."/>
            <person name="Barry K.W."/>
            <person name="Grigoriev I.V."/>
            <person name="Nagy L."/>
            <person name="Hibbett D."/>
            <person name="Henrissat B."/>
            <person name="Matheny P.B."/>
            <person name="Labbe J."/>
            <person name="Martin F."/>
        </authorList>
    </citation>
    <scope>NUCLEOTIDE SEQUENCE</scope>
    <source>
        <strain evidence="1">HHB10654</strain>
    </source>
</reference>
<sequence>MSEILPARSMPLEIIPDDVTLAQFMLDRSHPYRPTRPAGVPWLIEESTGRAVALEEIRERVFGLANALSFKYGIGENDVVSLFSPNHMDYVVAVWAVHRLGGALTLSNPAFMADELQHQLIETKVKLVIAHSLSLEVAHTAAALSGISSDRVVILDDAEKPGTLTVPSLIREGLSQKANFVERRLAPGEGKTKIAFFCFSSGTTGKPKAVVIQHYAPIANILQLALHFRIHEDYAPWDQRRNRPGDVHLACLPFFHVYGLIFSVHYYIFAAMSLVVVPKFTFKGMLEGIVRYKITHLALVPPQIVLLCKSPETKKYDLSSVRVAGFGAAPVSAELTNQLIAVIPQAVTGQGFGMTELATLTLMFPLEARHGIPGSAGRLMPGCVAKVVKSDGTLAKRGEPGEFVIKSPSVALGYFNNPTATAETFVDGWVRSGDEVIVDEEDNFFIVDRLKELIKVRGFQVAPAELEAHLLAHPSVADACVVGLPDEYSGEVPLAFVVRQPKVASANPEDLRAEIKKYVADTKVYYKHLVGGVEFVDEIPKTPSGKLLRRVLKTRAKEILAERAAAVHTKL</sequence>
<keyword evidence="1" id="KW-0436">Ligase</keyword>
<evidence type="ECO:0000313" key="2">
    <source>
        <dbReference type="Proteomes" id="UP000814140"/>
    </source>
</evidence>
<dbReference type="EMBL" id="MU277191">
    <property type="protein sequence ID" value="KAI0067072.1"/>
    <property type="molecule type" value="Genomic_DNA"/>
</dbReference>
<evidence type="ECO:0000313" key="1">
    <source>
        <dbReference type="EMBL" id="KAI0067072.1"/>
    </source>
</evidence>
<accession>A0ACB8TF66</accession>
<proteinExistence type="predicted"/>
<keyword evidence="2" id="KW-1185">Reference proteome</keyword>
<name>A0ACB8TF66_9AGAM</name>
<protein>
    <submittedName>
        <fullName evidence="1">Phenylacetyl-CoA ligase</fullName>
    </submittedName>
</protein>